<keyword evidence="1" id="KW-0732">Signal</keyword>
<dbReference type="AlphaFoldDB" id="A0A143DBW3"/>
<proteinExistence type="predicted"/>
<dbReference type="Gene3D" id="3.40.190.10">
    <property type="entry name" value="Periplasmic binding protein-like II"/>
    <property type="match status" value="2"/>
</dbReference>
<dbReference type="Pfam" id="PF00497">
    <property type="entry name" value="SBP_bac_3"/>
    <property type="match status" value="1"/>
</dbReference>
<dbReference type="RefSeq" id="WP_066132714.1">
    <property type="nucleotide sequence ID" value="NZ_CP014525.1"/>
</dbReference>
<dbReference type="InterPro" id="IPR001638">
    <property type="entry name" value="Solute-binding_3/MltF_N"/>
</dbReference>
<reference evidence="4 5" key="1">
    <citation type="submission" date="2016-02" db="EMBL/GenBank/DDBJ databases">
        <title>Complete Genome of H5569, the type strain of the newly described species Haematospirillium jordaniae.</title>
        <authorList>
            <person name="Nicholson A.C."/>
            <person name="Humrighouse B.W."/>
            <person name="Loparov V."/>
            <person name="McQuiston J.R."/>
        </authorList>
    </citation>
    <scope>NUCLEOTIDE SEQUENCE [LARGE SCALE GENOMIC DNA]</scope>
    <source>
        <strain evidence="4 5">H5569</strain>
    </source>
</reference>
<dbReference type="OrthoDB" id="6192933at2"/>
<dbReference type="PANTHER" id="PTHR35936:SF17">
    <property type="entry name" value="ARGININE-BINDING EXTRACELLULAR PROTEIN ARTP"/>
    <property type="match status" value="1"/>
</dbReference>
<evidence type="ECO:0000256" key="1">
    <source>
        <dbReference type="ARBA" id="ARBA00022729"/>
    </source>
</evidence>
<evidence type="ECO:0000259" key="2">
    <source>
        <dbReference type="SMART" id="SM00062"/>
    </source>
</evidence>
<evidence type="ECO:0000259" key="3">
    <source>
        <dbReference type="SMART" id="SM00079"/>
    </source>
</evidence>
<sequence length="281" mass="30473">MRKLARRALAGLSWVNLAVISGIVSSLCFPASTRADRLSEIRAAGTITVATEMHYAPFDMLVDGQYQGLCKDLFDEVAKDLGVSVRYVDLPWSSILPGLDAGKFDFVNAPVTITPERAKRYAFTLPIGDATVSLLKQAGNEAIKTPNDIVGLTVGAQKGSAELTQLKALGTSLGGVRIREYVNIDEALADLGTGRIQAVANALPLQAYAARQRPDRFEMVLPSFGKPGHFAWLGRRDADSESLIEAVNTALMRMHEDGRLDAINTRWLGTAPRLPRVMPQP</sequence>
<organism evidence="4 5">
    <name type="scientific">Haematospirillum jordaniae</name>
    <dbReference type="NCBI Taxonomy" id="1549855"/>
    <lineage>
        <taxon>Bacteria</taxon>
        <taxon>Pseudomonadati</taxon>
        <taxon>Pseudomonadota</taxon>
        <taxon>Alphaproteobacteria</taxon>
        <taxon>Rhodospirillales</taxon>
        <taxon>Novispirillaceae</taxon>
        <taxon>Haematospirillum</taxon>
    </lineage>
</organism>
<dbReference type="GeneID" id="53315910"/>
<dbReference type="EMBL" id="CP014525">
    <property type="protein sequence ID" value="AMW34136.1"/>
    <property type="molecule type" value="Genomic_DNA"/>
</dbReference>
<protein>
    <submittedName>
        <fullName evidence="4">Amino acid ABC transporter</fullName>
    </submittedName>
</protein>
<dbReference type="STRING" id="1549855.AY555_01920"/>
<evidence type="ECO:0000313" key="4">
    <source>
        <dbReference type="EMBL" id="AMW34136.1"/>
    </source>
</evidence>
<feature type="domain" description="Solute-binding protein family 3/N-terminal" evidence="2">
    <location>
        <begin position="46"/>
        <end position="271"/>
    </location>
</feature>
<dbReference type="Proteomes" id="UP000076066">
    <property type="component" value="Chromosome"/>
</dbReference>
<keyword evidence="5" id="KW-1185">Reference proteome</keyword>
<dbReference type="KEGG" id="hjo:AY555_01920"/>
<dbReference type="SMART" id="SM00062">
    <property type="entry name" value="PBPb"/>
    <property type="match status" value="1"/>
</dbReference>
<gene>
    <name evidence="4" type="ORF">AY555_01920</name>
</gene>
<dbReference type="SUPFAM" id="SSF53850">
    <property type="entry name" value="Periplasmic binding protein-like II"/>
    <property type="match status" value="1"/>
</dbReference>
<name>A0A143DBW3_9PROT</name>
<feature type="domain" description="Ionotropic glutamate receptor C-terminal" evidence="3">
    <location>
        <begin position="46"/>
        <end position="270"/>
    </location>
</feature>
<dbReference type="GO" id="GO:0016020">
    <property type="term" value="C:membrane"/>
    <property type="evidence" value="ECO:0007669"/>
    <property type="project" value="InterPro"/>
</dbReference>
<dbReference type="PANTHER" id="PTHR35936">
    <property type="entry name" value="MEMBRANE-BOUND LYTIC MUREIN TRANSGLYCOSYLASE F"/>
    <property type="match status" value="1"/>
</dbReference>
<dbReference type="InterPro" id="IPR001320">
    <property type="entry name" value="Iontro_rcpt_C"/>
</dbReference>
<dbReference type="GO" id="GO:0015276">
    <property type="term" value="F:ligand-gated monoatomic ion channel activity"/>
    <property type="evidence" value="ECO:0007669"/>
    <property type="project" value="InterPro"/>
</dbReference>
<dbReference type="SMART" id="SM00079">
    <property type="entry name" value="PBPe"/>
    <property type="match status" value="1"/>
</dbReference>
<evidence type="ECO:0000313" key="5">
    <source>
        <dbReference type="Proteomes" id="UP000076066"/>
    </source>
</evidence>
<accession>A0A143DBW3</accession>